<evidence type="ECO:0000256" key="1">
    <source>
        <dbReference type="ARBA" id="ARBA00022801"/>
    </source>
</evidence>
<dbReference type="InterPro" id="IPR044929">
    <property type="entry name" value="DNA/RNA_non-sp_Endonuclease_sf"/>
</dbReference>
<dbReference type="AlphaFoldDB" id="A0AA36M4P1"/>
<gene>
    <name evidence="4" type="ORF">CYNAS_LOCUS8900</name>
</gene>
<dbReference type="InterPro" id="IPR017850">
    <property type="entry name" value="Alkaline_phosphatase_core_sf"/>
</dbReference>
<organism evidence="4 5">
    <name type="scientific">Cylicocyclus nassatus</name>
    <name type="common">Nematode worm</name>
    <dbReference type="NCBI Taxonomy" id="53992"/>
    <lineage>
        <taxon>Eukaryota</taxon>
        <taxon>Metazoa</taxon>
        <taxon>Ecdysozoa</taxon>
        <taxon>Nematoda</taxon>
        <taxon>Chromadorea</taxon>
        <taxon>Rhabditida</taxon>
        <taxon>Rhabditina</taxon>
        <taxon>Rhabditomorpha</taxon>
        <taxon>Strongyloidea</taxon>
        <taxon>Strongylidae</taxon>
        <taxon>Cylicocyclus</taxon>
    </lineage>
</organism>
<keyword evidence="1" id="KW-0378">Hydrolase</keyword>
<dbReference type="Gene3D" id="3.40.720.10">
    <property type="entry name" value="Alkaline Phosphatase, subunit A"/>
    <property type="match status" value="1"/>
</dbReference>
<keyword evidence="3" id="KW-0812">Transmembrane</keyword>
<evidence type="ECO:0000256" key="2">
    <source>
        <dbReference type="ARBA" id="ARBA00023180"/>
    </source>
</evidence>
<keyword evidence="5" id="KW-1185">Reference proteome</keyword>
<dbReference type="GO" id="GO:0016787">
    <property type="term" value="F:hydrolase activity"/>
    <property type="evidence" value="ECO:0007669"/>
    <property type="project" value="UniProtKB-KW"/>
</dbReference>
<dbReference type="CDD" id="cd16018">
    <property type="entry name" value="Enpp"/>
    <property type="match status" value="1"/>
</dbReference>
<name>A0AA36M4P1_CYLNA</name>
<feature type="transmembrane region" description="Helical" evidence="3">
    <location>
        <begin position="29"/>
        <end position="52"/>
    </location>
</feature>
<evidence type="ECO:0000256" key="3">
    <source>
        <dbReference type="SAM" id="Phobius"/>
    </source>
</evidence>
<dbReference type="Proteomes" id="UP001176961">
    <property type="component" value="Unassembled WGS sequence"/>
</dbReference>
<dbReference type="GO" id="GO:0016529">
    <property type="term" value="C:sarcoplasmic reticulum"/>
    <property type="evidence" value="ECO:0007669"/>
    <property type="project" value="TreeGrafter"/>
</dbReference>
<reference evidence="4" key="1">
    <citation type="submission" date="2023-07" db="EMBL/GenBank/DDBJ databases">
        <authorList>
            <consortium name="CYATHOMIX"/>
        </authorList>
    </citation>
    <scope>NUCLEOTIDE SEQUENCE</scope>
    <source>
        <strain evidence="4">N/A</strain>
    </source>
</reference>
<dbReference type="Pfam" id="PF01663">
    <property type="entry name" value="Phosphodiest"/>
    <property type="match status" value="1"/>
</dbReference>
<keyword evidence="2" id="KW-0325">Glycoprotein</keyword>
<keyword evidence="3" id="KW-1133">Transmembrane helix</keyword>
<dbReference type="SUPFAM" id="SSF53649">
    <property type="entry name" value="Alkaline phosphatase-like"/>
    <property type="match status" value="1"/>
</dbReference>
<dbReference type="Gene3D" id="3.40.570.10">
    <property type="entry name" value="Extracellular Endonuclease, subunit A"/>
    <property type="match status" value="1"/>
</dbReference>
<dbReference type="EMBL" id="CATQJL010000223">
    <property type="protein sequence ID" value="CAJ0596917.1"/>
    <property type="molecule type" value="Genomic_DNA"/>
</dbReference>
<dbReference type="PANTHER" id="PTHR10151">
    <property type="entry name" value="ECTONUCLEOTIDE PYROPHOSPHATASE/PHOSPHODIESTERASE"/>
    <property type="match status" value="1"/>
</dbReference>
<dbReference type="GO" id="GO:0031674">
    <property type="term" value="C:I band"/>
    <property type="evidence" value="ECO:0007669"/>
    <property type="project" value="TreeGrafter"/>
</dbReference>
<dbReference type="PANTHER" id="PTHR10151:SF114">
    <property type="entry name" value="ECTONUCLEOTIDE PYROPHOSPHATASE_PHOSPHODIESTERASE C27A7.3"/>
    <property type="match status" value="1"/>
</dbReference>
<comment type="caution">
    <text evidence="4">The sequence shown here is derived from an EMBL/GenBank/DDBJ whole genome shotgun (WGS) entry which is preliminary data.</text>
</comment>
<proteinExistence type="predicted"/>
<sequence>MRRSYDINSQKMDYESVIASETKTKRIKIIVIGAIVILLLLAVIGVIIWLIIRAKTVATKNEEGCSLVCKKPEYLQPHPPLVVISLDGYAHKYLSQNIQPTLDKVAECGVKAKVYPSFPSETFPNHVTIATGFSPGHTGIVGNYIYDVNISSVPEYLGTNFTDEHLTKEPIWSVYQRETKRKAASIMWIGSGVNTSHFIQPHYYVPYNGDMGADEKLDQALNWLLLGGDERPGLIMVYNLEPDKTGHATPGPEVYEAVKSVDKSLERFLQKLRDNDILGCVNVVILSDHGMAQLKNLVILDELLPSLNGLVITNGVNTLIFQDNSTLTDEKIMSSLTCKGTDVVRVFNKTTVPVRFHYSDSNRIGDYIVVGQRDAYTYLHRADIKPTRNGSHGFDYIEPDMHAIMFARGPSFKEGTVLPPFMNVEYMNLWTKLLQLSERENDGEPDFMNLALKTGGTSRPRHTLVRTCGLTPDLTEKTLQTICGDCTNEDKQNFANWAKNQTAGVSTAVSVNSITQNFCSVAAGNDMAIMDVNTTYLATLIELYDGREEKTISSKCTFHLTKRPKLCAQAEIKGTEYRTLSAYPGRVLANDYSLIIPWQLNFTKEILDPLNEYTKSIVKKLGKVISITGTVYNEDYNGKYNTSKNPSSPYPTHLYRIHIACNGNWSTNGSSCKDPEQTKVLSFIFPHMNGNPNCLEKNKLLLQYTARLKDVENISGQYINFTNLAVRQQMLLKLNVTTELW</sequence>
<dbReference type="InterPro" id="IPR002591">
    <property type="entry name" value="Phosphodiest/P_Trfase"/>
</dbReference>
<protein>
    <submittedName>
        <fullName evidence="4">Uncharacterized protein</fullName>
    </submittedName>
</protein>
<dbReference type="GO" id="GO:0055120">
    <property type="term" value="C:striated muscle dense body"/>
    <property type="evidence" value="ECO:0007669"/>
    <property type="project" value="TreeGrafter"/>
</dbReference>
<evidence type="ECO:0000313" key="5">
    <source>
        <dbReference type="Proteomes" id="UP001176961"/>
    </source>
</evidence>
<keyword evidence="3" id="KW-0472">Membrane</keyword>
<accession>A0AA36M4P1</accession>
<evidence type="ECO:0000313" key="4">
    <source>
        <dbReference type="EMBL" id="CAJ0596917.1"/>
    </source>
</evidence>